<evidence type="ECO:0000313" key="3">
    <source>
        <dbReference type="EMBL" id="KAK7598076.1"/>
    </source>
</evidence>
<evidence type="ECO:0000256" key="1">
    <source>
        <dbReference type="SAM" id="Coils"/>
    </source>
</evidence>
<proteinExistence type="predicted"/>
<feature type="compositionally biased region" description="Low complexity" evidence="2">
    <location>
        <begin position="274"/>
        <end position="283"/>
    </location>
</feature>
<feature type="coiled-coil region" evidence="1">
    <location>
        <begin position="295"/>
        <end position="322"/>
    </location>
</feature>
<protein>
    <submittedName>
        <fullName evidence="3">Uncharacterized protein</fullName>
    </submittedName>
</protein>
<dbReference type="AlphaFoldDB" id="A0AAN9TPG3"/>
<dbReference type="InterPro" id="IPR026180">
    <property type="entry name" value="NSL1"/>
</dbReference>
<dbReference type="PANTHER" id="PTHR22443">
    <property type="entry name" value="NON-SPECIFIC LETHAL 1, ISOFORM M"/>
    <property type="match status" value="1"/>
</dbReference>
<comment type="caution">
    <text evidence="3">The sequence shown here is derived from an EMBL/GenBank/DDBJ whole genome shotgun (WGS) entry which is preliminary data.</text>
</comment>
<sequence>MGIRLASLRRQTNVVMAPACTYLNFEHDFSSESSLECFGCYPPIWLVILHTAGNNFTRYKQLQLMYVQIIRIFVTKLTFRHVVNRSEIFGCVVPWCPSSVVLVSSNLKTSKRSCTFHFASFHVSVKCSVTVVVDLHLVVCIMNNSDSMGDDKTAMGLQKIDMPTFEGRNLTTAVKEKRSPPAIDLLSNFEREMRRNGTNFEQDCEEFLKMMTSNAEKANAPVASAALTNGGSQLYPGDEGDESNELGRDLLHQVDNEMEVSHREEVPEVDHMSDLQLQSQSSSAETDVSSYADSIEEGRKKCLQMERRIDRLARRLKLQQAKVYGVHTSEQISGLLDFCRCKFTDLPPATKADPHSHGHRQHHNNSRTIPMDVYLKRLKRCSDQSCVPLNSEKFLNYFGSGTKESHKARNLSSSVVPKFDDDLHEHIEKISGQLHAQVKAITNDFDSDVTASSSGNDSLDEESPLTPETMEDRTKKIPL</sequence>
<keyword evidence="1" id="KW-0175">Coiled coil</keyword>
<feature type="region of interest" description="Disordered" evidence="2">
    <location>
        <begin position="258"/>
        <end position="292"/>
    </location>
</feature>
<evidence type="ECO:0000256" key="2">
    <source>
        <dbReference type="SAM" id="MobiDB-lite"/>
    </source>
</evidence>
<evidence type="ECO:0000313" key="4">
    <source>
        <dbReference type="Proteomes" id="UP001367676"/>
    </source>
</evidence>
<feature type="compositionally biased region" description="Basic and acidic residues" evidence="2">
    <location>
        <begin position="258"/>
        <end position="273"/>
    </location>
</feature>
<dbReference type="GO" id="GO:0035035">
    <property type="term" value="F:histone acetyltransferase binding"/>
    <property type="evidence" value="ECO:0007669"/>
    <property type="project" value="TreeGrafter"/>
</dbReference>
<reference evidence="3 4" key="1">
    <citation type="submission" date="2024-03" db="EMBL/GenBank/DDBJ databases">
        <title>Adaptation during the transition from Ophiocordyceps entomopathogen to insect associate is accompanied by gene loss and intensified selection.</title>
        <authorList>
            <person name="Ward C.M."/>
            <person name="Onetto C.A."/>
            <person name="Borneman A.R."/>
        </authorList>
    </citation>
    <scope>NUCLEOTIDE SEQUENCE [LARGE SCALE GENOMIC DNA]</scope>
    <source>
        <strain evidence="3">AWRI1</strain>
        <tissue evidence="3">Single Adult Female</tissue>
    </source>
</reference>
<gene>
    <name evidence="3" type="ORF">V9T40_006311</name>
</gene>
<name>A0AAN9TPG3_9HEMI</name>
<dbReference type="PANTHER" id="PTHR22443:SF18">
    <property type="entry name" value="NON-SPECIFIC LETHAL 1, ISOFORM M"/>
    <property type="match status" value="1"/>
</dbReference>
<organism evidence="3 4">
    <name type="scientific">Parthenolecanium corni</name>
    <dbReference type="NCBI Taxonomy" id="536013"/>
    <lineage>
        <taxon>Eukaryota</taxon>
        <taxon>Metazoa</taxon>
        <taxon>Ecdysozoa</taxon>
        <taxon>Arthropoda</taxon>
        <taxon>Hexapoda</taxon>
        <taxon>Insecta</taxon>
        <taxon>Pterygota</taxon>
        <taxon>Neoptera</taxon>
        <taxon>Paraneoptera</taxon>
        <taxon>Hemiptera</taxon>
        <taxon>Sternorrhyncha</taxon>
        <taxon>Coccoidea</taxon>
        <taxon>Coccidae</taxon>
        <taxon>Parthenolecanium</taxon>
    </lineage>
</organism>
<feature type="compositionally biased region" description="Basic and acidic residues" evidence="2">
    <location>
        <begin position="470"/>
        <end position="479"/>
    </location>
</feature>
<dbReference type="GO" id="GO:0044545">
    <property type="term" value="C:NSL complex"/>
    <property type="evidence" value="ECO:0007669"/>
    <property type="project" value="TreeGrafter"/>
</dbReference>
<keyword evidence="4" id="KW-1185">Reference proteome</keyword>
<dbReference type="Proteomes" id="UP001367676">
    <property type="component" value="Unassembled WGS sequence"/>
</dbReference>
<dbReference type="EMBL" id="JBBCAQ010000014">
    <property type="protein sequence ID" value="KAK7598076.1"/>
    <property type="molecule type" value="Genomic_DNA"/>
</dbReference>
<accession>A0AAN9TPG3</accession>
<feature type="region of interest" description="Disordered" evidence="2">
    <location>
        <begin position="447"/>
        <end position="479"/>
    </location>
</feature>